<protein>
    <recommendedName>
        <fullName evidence="3">Probable butyrate:acetyl-CoA coenzyme A-transferase</fullName>
        <shortName evidence="3">Butyrate CoA-transferase</shortName>
        <ecNumber evidence="3">2.8.3.-</ecNumber>
    </recommendedName>
</protein>
<dbReference type="EMBL" id="CP002085">
    <property type="protein sequence ID" value="ADK86626.1"/>
    <property type="molecule type" value="Genomic_DNA"/>
</dbReference>
<keyword evidence="2 3" id="KW-0808">Transferase</keyword>
<feature type="domain" description="Acetyl-CoA hydrolase/transferase C-terminal" evidence="5">
    <location>
        <begin position="279"/>
        <end position="435"/>
    </location>
</feature>
<evidence type="ECO:0000259" key="4">
    <source>
        <dbReference type="Pfam" id="PF02550"/>
    </source>
</evidence>
<name>E1QM41_DESB2</name>
<evidence type="ECO:0000256" key="2">
    <source>
        <dbReference type="ARBA" id="ARBA00022679"/>
    </source>
</evidence>
<dbReference type="Pfam" id="PF02550">
    <property type="entry name" value="AcetylCoA_hydro"/>
    <property type="match status" value="1"/>
</dbReference>
<reference evidence="6 7" key="1">
    <citation type="journal article" date="2010" name="Stand. Genomic Sci.">
        <title>Complete genome sequence of Desulfarculus baarsii type strain (2st14).</title>
        <authorList>
            <person name="Sun H."/>
            <person name="Spring S."/>
            <person name="Lapidus A."/>
            <person name="Davenport K."/>
            <person name="Del Rio T.G."/>
            <person name="Tice H."/>
            <person name="Nolan M."/>
            <person name="Copeland A."/>
            <person name="Cheng J.F."/>
            <person name="Lucas S."/>
            <person name="Tapia R."/>
            <person name="Goodwin L."/>
            <person name="Pitluck S."/>
            <person name="Ivanova N."/>
            <person name="Pagani I."/>
            <person name="Mavromatis K."/>
            <person name="Ovchinnikova G."/>
            <person name="Pati A."/>
            <person name="Chen A."/>
            <person name="Palaniappan K."/>
            <person name="Hauser L."/>
            <person name="Chang Y.J."/>
            <person name="Jeffries C.D."/>
            <person name="Detter J.C."/>
            <person name="Han C."/>
            <person name="Rohde M."/>
            <person name="Brambilla E."/>
            <person name="Goker M."/>
            <person name="Woyke T."/>
            <person name="Bristow J."/>
            <person name="Eisen J.A."/>
            <person name="Markowitz V."/>
            <person name="Hugenholtz P."/>
            <person name="Kyrpides N.C."/>
            <person name="Klenk H.P."/>
            <person name="Land M."/>
        </authorList>
    </citation>
    <scope>NUCLEOTIDE SEQUENCE [LARGE SCALE GENOMIC DNA]</scope>
    <source>
        <strain evidence="7">ATCC 33931 / DSM 2075 / LMG 7858 / VKM B-1802 / 2st14</strain>
    </source>
</reference>
<comment type="catalytic activity">
    <reaction evidence="3">
        <text>butanoate + acetyl-CoA = butanoyl-CoA + acetate</text>
        <dbReference type="Rhea" id="RHEA:30071"/>
        <dbReference type="ChEBI" id="CHEBI:17968"/>
        <dbReference type="ChEBI" id="CHEBI:30089"/>
        <dbReference type="ChEBI" id="CHEBI:57288"/>
        <dbReference type="ChEBI" id="CHEBI:57371"/>
    </reaction>
</comment>
<dbReference type="HAMAP" id="MF_03228">
    <property type="entry name" value="But_CoA_trans"/>
    <property type="match status" value="1"/>
</dbReference>
<feature type="binding site" evidence="3">
    <location>
        <position position="343"/>
    </location>
    <ligand>
        <name>CoA</name>
        <dbReference type="ChEBI" id="CHEBI:57287"/>
    </ligand>
</feature>
<dbReference type="SUPFAM" id="SSF100950">
    <property type="entry name" value="NagB/RpiA/CoA transferase-like"/>
    <property type="match status" value="2"/>
</dbReference>
<sequence length="449" mass="49614">MSHQAEYKRKLVSAEKAASVVHSGDYLRYGPINGRPLALDRALAARAAQLDDVSVLGCCTLPPAPAICEHPGVFAYNDMHFSKLTRQIKERNDNTHYVPMMYHYAPYVARNLGGRRFDAAMLRVCPMDKHGWFNLGPSNTDIRARLGQTDLVIVEECEKLPVCLGGSEEAIHISEVDLIVHGPADDGPMIAAQAPLKREDEIIAELVLRHISDGSVIQLGIGAIPDAVGRFIAKSDLKDLGGHTEMFVPAFVDMIESGRMTGAKKAFDRFRVPFSFAIGDQRTYDFLDRNAAVASYPVDYTNDPRRLARIDKLVSICNVLEVDLLSQVSAESSGPRQISGNGGLWDFVTGALWSEGGQSFLCLHSTYQDKQGRRRSRIVPQFAPSTVTTIPRQMVDYIVTEYGAARMHGLSVWERAEAVIGLAHPDFRDELVKQAAHLGVWRQSNKRAA</sequence>
<organism evidence="6 7">
    <name type="scientific">Desulfarculus baarsii (strain ATCC 33931 / DSM 2075 / LMG 7858 / VKM B-1802 / 2st14)</name>
    <dbReference type="NCBI Taxonomy" id="644282"/>
    <lineage>
        <taxon>Bacteria</taxon>
        <taxon>Pseudomonadati</taxon>
        <taxon>Thermodesulfobacteriota</taxon>
        <taxon>Desulfarculia</taxon>
        <taxon>Desulfarculales</taxon>
        <taxon>Desulfarculaceae</taxon>
        <taxon>Desulfarculus</taxon>
    </lineage>
</organism>
<dbReference type="Proteomes" id="UP000009047">
    <property type="component" value="Chromosome"/>
</dbReference>
<dbReference type="Pfam" id="PF13336">
    <property type="entry name" value="AcetylCoA_hyd_C"/>
    <property type="match status" value="1"/>
</dbReference>
<feature type="binding site" evidence="3">
    <location>
        <begin position="220"/>
        <end position="224"/>
    </location>
    <ligand>
        <name>CoA</name>
        <dbReference type="ChEBI" id="CHEBI:57287"/>
    </ligand>
</feature>
<feature type="domain" description="Acetyl-CoA hydrolase/transferase N-terminal" evidence="4">
    <location>
        <begin position="4"/>
        <end position="183"/>
    </location>
</feature>
<feature type="active site" description="5-glutamyl coenzyme A thioester intermediate" evidence="3">
    <location>
        <position position="245"/>
    </location>
</feature>
<dbReference type="InterPro" id="IPR023990">
    <property type="entry name" value="Butryl-CoA_acetate_CoA_Tfrase"/>
</dbReference>
<keyword evidence="7" id="KW-1185">Reference proteome</keyword>
<dbReference type="InterPro" id="IPR038460">
    <property type="entry name" value="AcetylCoA_hyd_C_sf"/>
</dbReference>
<evidence type="ECO:0000313" key="7">
    <source>
        <dbReference type="Proteomes" id="UP000009047"/>
    </source>
</evidence>
<dbReference type="Gene3D" id="3.30.750.70">
    <property type="entry name" value="4-hydroxybutyrate coenzyme like domains"/>
    <property type="match status" value="1"/>
</dbReference>
<evidence type="ECO:0000256" key="3">
    <source>
        <dbReference type="HAMAP-Rule" id="MF_03228"/>
    </source>
</evidence>
<dbReference type="GO" id="GO:0006084">
    <property type="term" value="P:acetyl-CoA metabolic process"/>
    <property type="evidence" value="ECO:0007669"/>
    <property type="project" value="UniProtKB-UniRule"/>
</dbReference>
<evidence type="ECO:0000256" key="1">
    <source>
        <dbReference type="ARBA" id="ARBA00009632"/>
    </source>
</evidence>
<keyword evidence="3" id="KW-0963">Cytoplasm</keyword>
<comment type="subcellular location">
    <subcellularLocation>
        <location evidence="3">Cytoplasm</location>
    </subcellularLocation>
</comment>
<comment type="function">
    <text evidence="3">Coenzyme A-transferase that converts butyrate to butyryl-CoA.</text>
</comment>
<keyword evidence="3" id="KW-0443">Lipid metabolism</keyword>
<proteinExistence type="inferred from homology"/>
<evidence type="ECO:0000313" key="6">
    <source>
        <dbReference type="EMBL" id="ADK86626.1"/>
    </source>
</evidence>
<dbReference type="GO" id="GO:0006083">
    <property type="term" value="P:acetate metabolic process"/>
    <property type="evidence" value="ECO:0007669"/>
    <property type="project" value="InterPro"/>
</dbReference>
<dbReference type="KEGG" id="dbr:Deba_3273"/>
<keyword evidence="6" id="KW-0378">Hydrolase</keyword>
<dbReference type="Gene3D" id="3.40.1080.10">
    <property type="entry name" value="Glutaconate Coenzyme A-transferase"/>
    <property type="match status" value="1"/>
</dbReference>
<dbReference type="GO" id="GO:0019605">
    <property type="term" value="P:butyrate metabolic process"/>
    <property type="evidence" value="ECO:0007669"/>
    <property type="project" value="UniProtKB-UniRule"/>
</dbReference>
<dbReference type="InterPro" id="IPR037171">
    <property type="entry name" value="NagB/RpiA_transferase-like"/>
</dbReference>
<dbReference type="RefSeq" id="WP_013260062.1">
    <property type="nucleotide sequence ID" value="NC_014365.1"/>
</dbReference>
<dbReference type="InterPro" id="IPR003702">
    <property type="entry name" value="ActCoA_hydro_N"/>
</dbReference>
<dbReference type="HOGENOM" id="CLU_030703_1_0_7"/>
<dbReference type="InterPro" id="IPR026888">
    <property type="entry name" value="AcetylCoA_hyd_C"/>
</dbReference>
<feature type="binding site" evidence="3">
    <location>
        <position position="320"/>
    </location>
    <ligand>
        <name>CoA</name>
        <dbReference type="ChEBI" id="CHEBI:57287"/>
    </ligand>
</feature>
<dbReference type="PANTHER" id="PTHR21432">
    <property type="entry name" value="ACETYL-COA HYDROLASE-RELATED"/>
    <property type="match status" value="1"/>
</dbReference>
<dbReference type="Gene3D" id="3.40.1080.20">
    <property type="entry name" value="Acetyl-CoA hydrolase/transferase C-terminal domain"/>
    <property type="match status" value="1"/>
</dbReference>
<accession>E1QM41</accession>
<gene>
    <name evidence="6" type="ordered locus">Deba_3273</name>
</gene>
<dbReference type="InterPro" id="IPR046433">
    <property type="entry name" value="ActCoA_hydro"/>
</dbReference>
<comment type="similarity">
    <text evidence="1 3">Belongs to the acetyl-CoA hydrolase/transferase family.</text>
</comment>
<dbReference type="PANTHER" id="PTHR21432:SF20">
    <property type="entry name" value="ACETYL-COA HYDROLASE"/>
    <property type="match status" value="1"/>
</dbReference>
<dbReference type="STRING" id="644282.Deba_3273"/>
<dbReference type="AlphaFoldDB" id="E1QM41"/>
<dbReference type="eggNOG" id="COG0427">
    <property type="taxonomic scope" value="Bacteria"/>
</dbReference>
<dbReference type="GO" id="GO:0008775">
    <property type="term" value="F:acetate CoA-transferase activity"/>
    <property type="evidence" value="ECO:0007669"/>
    <property type="project" value="InterPro"/>
</dbReference>
<dbReference type="UniPathway" id="UPA00863"/>
<dbReference type="EC" id="2.8.3.-" evidence="3"/>
<evidence type="ECO:0000259" key="5">
    <source>
        <dbReference type="Pfam" id="PF13336"/>
    </source>
</evidence>
<dbReference type="GO" id="GO:0016787">
    <property type="term" value="F:hydrolase activity"/>
    <property type="evidence" value="ECO:0007669"/>
    <property type="project" value="UniProtKB-KW"/>
</dbReference>
<comment type="pathway">
    <text evidence="3">Lipid metabolism; butanoate metabolism.</text>
</comment>
<keyword evidence="3" id="KW-0276">Fatty acid metabolism</keyword>
<dbReference type="GO" id="GO:0005737">
    <property type="term" value="C:cytoplasm"/>
    <property type="evidence" value="ECO:0007669"/>
    <property type="project" value="UniProtKB-SubCell"/>
</dbReference>
<dbReference type="OrthoDB" id="9801795at2"/>